<keyword evidence="1 3" id="KW-0732">Signal</keyword>
<dbReference type="Proteomes" id="UP000703269">
    <property type="component" value="Unassembled WGS sequence"/>
</dbReference>
<feature type="compositionally biased region" description="Low complexity" evidence="2">
    <location>
        <begin position="390"/>
        <end position="411"/>
    </location>
</feature>
<feature type="signal peptide" evidence="3">
    <location>
        <begin position="1"/>
        <end position="20"/>
    </location>
</feature>
<feature type="compositionally biased region" description="Basic and acidic residues" evidence="2">
    <location>
        <begin position="264"/>
        <end position="277"/>
    </location>
</feature>
<evidence type="ECO:0000256" key="1">
    <source>
        <dbReference type="ARBA" id="ARBA00022729"/>
    </source>
</evidence>
<dbReference type="OrthoDB" id="2432613at2759"/>
<feature type="chain" id="PRO_5040148515" evidence="3">
    <location>
        <begin position="21"/>
        <end position="457"/>
    </location>
</feature>
<dbReference type="Pfam" id="PF10342">
    <property type="entry name" value="Kre9_KNH"/>
    <property type="match status" value="1"/>
</dbReference>
<sequence length="457" mass="46523">MTAPLRLTLLPLALIAVALADLTPTAPGPGQSFNAGSNCTINWDVDSTGTWNNVTINLMSGSNTNMSLVTNVVSGLDGTDATLVPMNWTCPDVDPYAPIYFYQFSDGLGNTTWTTRFTIASSSGEHFPPENAAQPNGDPIPWGTGTLAANGTDSISTPGTVPEPADPDTPSDDLDGDSDGEPSPDPSDSSDEDPSGDDSSDDGLDGDTDADSPDQSDLGSSADDTSAPTGTLSQADISPDSPVPWILTRDDKHSGDSGDDDEGSHEKDGNGKPKNEGGDGNSGKAKGDKEGDDSDKKSSEPEKKAVSGGDKSSSSSSHKASPTAHGQDEDTAKPSGSSSSKKEPSPSSASKPAPKDTAKVSSSHKPAATEANTESAPTPALPPVPKKGRSNSTASESAASASKTTHAASPSNTCSCSPDQQQGGISKLLNGGSSEVEKVSGWIHLVVPLVIAVLVLY</sequence>
<dbReference type="InterPro" id="IPR052982">
    <property type="entry name" value="SRP1/TIP1-like"/>
</dbReference>
<evidence type="ECO:0000259" key="4">
    <source>
        <dbReference type="Pfam" id="PF10342"/>
    </source>
</evidence>
<feature type="domain" description="Yeast cell wall synthesis Kre9/Knh1-like N-terminal" evidence="4">
    <location>
        <begin position="27"/>
        <end position="119"/>
    </location>
</feature>
<feature type="compositionally biased region" description="Low complexity" evidence="2">
    <location>
        <begin position="306"/>
        <end position="321"/>
    </location>
</feature>
<feature type="compositionally biased region" description="Polar residues" evidence="2">
    <location>
        <begin position="215"/>
        <end position="236"/>
    </location>
</feature>
<evidence type="ECO:0000256" key="3">
    <source>
        <dbReference type="SAM" id="SignalP"/>
    </source>
</evidence>
<feature type="region of interest" description="Disordered" evidence="2">
    <location>
        <begin position="124"/>
        <end position="431"/>
    </location>
</feature>
<proteinExistence type="predicted"/>
<dbReference type="EMBL" id="BPQB01000006">
    <property type="protein sequence ID" value="GJE87548.1"/>
    <property type="molecule type" value="Genomic_DNA"/>
</dbReference>
<dbReference type="AlphaFoldDB" id="A0A9P3G3F3"/>
<gene>
    <name evidence="5" type="ORF">PsYK624_036310</name>
</gene>
<feature type="compositionally biased region" description="Basic and acidic residues" evidence="2">
    <location>
        <begin position="285"/>
        <end position="305"/>
    </location>
</feature>
<dbReference type="PANTHER" id="PTHR40633:SF1">
    <property type="entry name" value="GPI ANCHORED SERINE-THREONINE RICH PROTEIN (AFU_ORTHOLOGUE AFUA_1G03630)"/>
    <property type="match status" value="1"/>
</dbReference>
<feature type="compositionally biased region" description="Polar residues" evidence="2">
    <location>
        <begin position="412"/>
        <end position="424"/>
    </location>
</feature>
<feature type="compositionally biased region" description="Polar residues" evidence="2">
    <location>
        <begin position="147"/>
        <end position="159"/>
    </location>
</feature>
<name>A0A9P3G3F3_9APHY</name>
<feature type="compositionally biased region" description="Polar residues" evidence="2">
    <location>
        <begin position="359"/>
        <end position="376"/>
    </location>
</feature>
<evidence type="ECO:0000313" key="5">
    <source>
        <dbReference type="EMBL" id="GJE87548.1"/>
    </source>
</evidence>
<protein>
    <submittedName>
        <fullName evidence="5">GPI anchored serine-threonine rich family protein</fullName>
    </submittedName>
</protein>
<organism evidence="5 6">
    <name type="scientific">Phanerochaete sordida</name>
    <dbReference type="NCBI Taxonomy" id="48140"/>
    <lineage>
        <taxon>Eukaryota</taxon>
        <taxon>Fungi</taxon>
        <taxon>Dikarya</taxon>
        <taxon>Basidiomycota</taxon>
        <taxon>Agaricomycotina</taxon>
        <taxon>Agaricomycetes</taxon>
        <taxon>Polyporales</taxon>
        <taxon>Phanerochaetaceae</taxon>
        <taxon>Phanerochaete</taxon>
    </lineage>
</organism>
<feature type="compositionally biased region" description="Acidic residues" evidence="2">
    <location>
        <begin position="165"/>
        <end position="214"/>
    </location>
</feature>
<evidence type="ECO:0000256" key="2">
    <source>
        <dbReference type="SAM" id="MobiDB-lite"/>
    </source>
</evidence>
<keyword evidence="6" id="KW-1185">Reference proteome</keyword>
<accession>A0A9P3G3F3</accession>
<feature type="compositionally biased region" description="Low complexity" evidence="2">
    <location>
        <begin position="333"/>
        <end position="352"/>
    </location>
</feature>
<dbReference type="InterPro" id="IPR018466">
    <property type="entry name" value="Kre9/Knh1-like_N"/>
</dbReference>
<reference evidence="5 6" key="1">
    <citation type="submission" date="2021-08" db="EMBL/GenBank/DDBJ databases">
        <title>Draft Genome Sequence of Phanerochaete sordida strain YK-624.</title>
        <authorList>
            <person name="Mori T."/>
            <person name="Dohra H."/>
            <person name="Suzuki T."/>
            <person name="Kawagishi H."/>
            <person name="Hirai H."/>
        </authorList>
    </citation>
    <scope>NUCLEOTIDE SEQUENCE [LARGE SCALE GENOMIC DNA]</scope>
    <source>
        <strain evidence="5 6">YK-624</strain>
    </source>
</reference>
<evidence type="ECO:0000313" key="6">
    <source>
        <dbReference type="Proteomes" id="UP000703269"/>
    </source>
</evidence>
<dbReference type="PANTHER" id="PTHR40633">
    <property type="entry name" value="MATRIX PROTEIN, PUTATIVE (AFU_ORTHOLOGUE AFUA_8G05410)-RELATED"/>
    <property type="match status" value="1"/>
</dbReference>
<comment type="caution">
    <text evidence="5">The sequence shown here is derived from an EMBL/GenBank/DDBJ whole genome shotgun (WGS) entry which is preliminary data.</text>
</comment>